<dbReference type="RefSeq" id="WP_345736771.1">
    <property type="nucleotide sequence ID" value="NZ_BAABIA010000005.1"/>
</dbReference>
<evidence type="ECO:0000256" key="1">
    <source>
        <dbReference type="SAM" id="MobiDB-lite"/>
    </source>
</evidence>
<feature type="signal peptide" evidence="2">
    <location>
        <begin position="1"/>
        <end position="17"/>
    </location>
</feature>
<organism evidence="4 5">
    <name type="scientific">Prosthecobacter algae</name>
    <dbReference type="NCBI Taxonomy" id="1144682"/>
    <lineage>
        <taxon>Bacteria</taxon>
        <taxon>Pseudomonadati</taxon>
        <taxon>Verrucomicrobiota</taxon>
        <taxon>Verrucomicrobiia</taxon>
        <taxon>Verrucomicrobiales</taxon>
        <taxon>Verrucomicrobiaceae</taxon>
        <taxon>Prosthecobacter</taxon>
    </lineage>
</organism>
<feature type="chain" id="PRO_5046852093" description="3-keto-alpha-glucoside-1,2-lyase/3-keto-2-hydroxy-glucal hydratase domain-containing protein" evidence="2">
    <location>
        <begin position="18"/>
        <end position="242"/>
    </location>
</feature>
<keyword evidence="2" id="KW-0732">Signal</keyword>
<proteinExistence type="predicted"/>
<evidence type="ECO:0000259" key="3">
    <source>
        <dbReference type="Pfam" id="PF06439"/>
    </source>
</evidence>
<dbReference type="EMBL" id="BAABIA010000005">
    <property type="protein sequence ID" value="GAA5141479.1"/>
    <property type="molecule type" value="Genomic_DNA"/>
</dbReference>
<evidence type="ECO:0000256" key="2">
    <source>
        <dbReference type="SAM" id="SignalP"/>
    </source>
</evidence>
<protein>
    <recommendedName>
        <fullName evidence="3">3-keto-alpha-glucoside-1,2-lyase/3-keto-2-hydroxy-glucal hydratase domain-containing protein</fullName>
    </recommendedName>
</protein>
<gene>
    <name evidence="4" type="ORF">GCM10023213_25660</name>
</gene>
<evidence type="ECO:0000313" key="5">
    <source>
        <dbReference type="Proteomes" id="UP001499852"/>
    </source>
</evidence>
<dbReference type="Pfam" id="PF06439">
    <property type="entry name" value="3keto-disac_hyd"/>
    <property type="match status" value="1"/>
</dbReference>
<evidence type="ECO:0000313" key="4">
    <source>
        <dbReference type="EMBL" id="GAA5141479.1"/>
    </source>
</evidence>
<dbReference type="InterPro" id="IPR010496">
    <property type="entry name" value="AL/BT2_dom"/>
</dbReference>
<dbReference type="Gene3D" id="2.60.120.560">
    <property type="entry name" value="Exo-inulinase, domain 1"/>
    <property type="match status" value="1"/>
</dbReference>
<name>A0ABP9P664_9BACT</name>
<sequence length="242" mass="26215">MKVSAFLFLTLASLVNAAEKPLLALPGAVIYESKLDTAPAAPWKAAKGQWELKDGVLRGSELEADKHGAVTRLPNKLNDFIIEYEFKFEGARTTSLSINAVKDHMARINITPKSITVQRDDNDHEGPDKAVVFARVPADLTPGTWHKVRLEMVGDTLLGQVDDFTAWGSSDLFKSDKMNPGFTVGGQSVDFRHLTIRSATLNPEWESVKATLPKPGEKVAPAAPKGKGKGKGKAAAKKKKAD</sequence>
<accession>A0ABP9P664</accession>
<feature type="domain" description="3-keto-alpha-glucoside-1,2-lyase/3-keto-2-hydroxy-glucal hydratase" evidence="3">
    <location>
        <begin position="43"/>
        <end position="197"/>
    </location>
</feature>
<comment type="caution">
    <text evidence="4">The sequence shown here is derived from an EMBL/GenBank/DDBJ whole genome shotgun (WGS) entry which is preliminary data.</text>
</comment>
<feature type="compositionally biased region" description="Basic residues" evidence="1">
    <location>
        <begin position="226"/>
        <end position="242"/>
    </location>
</feature>
<feature type="region of interest" description="Disordered" evidence="1">
    <location>
        <begin position="205"/>
        <end position="242"/>
    </location>
</feature>
<reference evidence="5" key="1">
    <citation type="journal article" date="2019" name="Int. J. Syst. Evol. Microbiol.">
        <title>The Global Catalogue of Microorganisms (GCM) 10K type strain sequencing project: providing services to taxonomists for standard genome sequencing and annotation.</title>
        <authorList>
            <consortium name="The Broad Institute Genomics Platform"/>
            <consortium name="The Broad Institute Genome Sequencing Center for Infectious Disease"/>
            <person name="Wu L."/>
            <person name="Ma J."/>
        </authorList>
    </citation>
    <scope>NUCLEOTIDE SEQUENCE [LARGE SCALE GENOMIC DNA]</scope>
    <source>
        <strain evidence="5">JCM 18053</strain>
    </source>
</reference>
<dbReference type="Proteomes" id="UP001499852">
    <property type="component" value="Unassembled WGS sequence"/>
</dbReference>
<keyword evidence="5" id="KW-1185">Reference proteome</keyword>